<dbReference type="InterPro" id="IPR036922">
    <property type="entry name" value="Rieske_2Fe-2S_sf"/>
</dbReference>
<evidence type="ECO:0000256" key="5">
    <source>
        <dbReference type="ARBA" id="ARBA00023004"/>
    </source>
</evidence>
<gene>
    <name evidence="12" type="ORF">GT755_08960</name>
</gene>
<keyword evidence="7" id="KW-1015">Disulfide bond</keyword>
<proteinExistence type="predicted"/>
<comment type="cofactor">
    <cofactor evidence="9">
        <name>[2Fe-2S] cluster</name>
        <dbReference type="ChEBI" id="CHEBI:190135"/>
    </cofactor>
</comment>
<keyword evidence="3" id="KW-0001">2Fe-2S</keyword>
<evidence type="ECO:0000256" key="9">
    <source>
        <dbReference type="ARBA" id="ARBA00034078"/>
    </source>
</evidence>
<evidence type="ECO:0000256" key="7">
    <source>
        <dbReference type="ARBA" id="ARBA00023157"/>
    </source>
</evidence>
<evidence type="ECO:0000259" key="11">
    <source>
        <dbReference type="PROSITE" id="PS51296"/>
    </source>
</evidence>
<dbReference type="Pfam" id="PF00355">
    <property type="entry name" value="Rieske"/>
    <property type="match status" value="1"/>
</dbReference>
<dbReference type="PRINTS" id="PR00162">
    <property type="entry name" value="RIESKE"/>
</dbReference>
<evidence type="ECO:0000313" key="13">
    <source>
        <dbReference type="Proteomes" id="UP000479526"/>
    </source>
</evidence>
<keyword evidence="6" id="KW-0411">Iron-sulfur</keyword>
<dbReference type="CDD" id="cd03467">
    <property type="entry name" value="Rieske"/>
    <property type="match status" value="1"/>
</dbReference>
<keyword evidence="5" id="KW-0408">Iron</keyword>
<dbReference type="AlphaFoldDB" id="A0A7C9MVY7"/>
<keyword evidence="13" id="KW-1185">Reference proteome</keyword>
<feature type="domain" description="Rieske" evidence="11">
    <location>
        <begin position="48"/>
        <end position="138"/>
    </location>
</feature>
<comment type="function">
    <text evidence="1">Iron-sulfur subunit of the cytochrome bc1 complex, an essential component of the respiratory electron transport chain required for ATP synthesis. The bc1 complex catalyzes the oxidation of menaquinol and the reduction of cytochrome c in the respiratory chain. The bc1 complex operates through a Q-cycle mechanism that couples electron transfer to generation of the proton gradient that drives ATP synthesis.</text>
</comment>
<evidence type="ECO:0000256" key="1">
    <source>
        <dbReference type="ARBA" id="ARBA00002494"/>
    </source>
</evidence>
<feature type="region of interest" description="Disordered" evidence="10">
    <location>
        <begin position="21"/>
        <end position="46"/>
    </location>
</feature>
<evidence type="ECO:0000256" key="8">
    <source>
        <dbReference type="ARBA" id="ARBA00029586"/>
    </source>
</evidence>
<dbReference type="GO" id="GO:0016705">
    <property type="term" value="F:oxidoreductase activity, acting on paired donors, with incorporation or reduction of molecular oxygen"/>
    <property type="evidence" value="ECO:0007669"/>
    <property type="project" value="UniProtKB-ARBA"/>
</dbReference>
<evidence type="ECO:0000256" key="2">
    <source>
        <dbReference type="ARBA" id="ARBA00015816"/>
    </source>
</evidence>
<dbReference type="GO" id="GO:0051537">
    <property type="term" value="F:2 iron, 2 sulfur cluster binding"/>
    <property type="evidence" value="ECO:0007669"/>
    <property type="project" value="UniProtKB-KW"/>
</dbReference>
<dbReference type="PANTHER" id="PTHR10134">
    <property type="entry name" value="CYTOCHROME B-C1 COMPLEX SUBUNIT RIESKE, MITOCHONDRIAL"/>
    <property type="match status" value="1"/>
</dbReference>
<evidence type="ECO:0000256" key="10">
    <source>
        <dbReference type="SAM" id="MobiDB-lite"/>
    </source>
</evidence>
<name>A0A7C9MVY7_9ACTN</name>
<accession>A0A7C9MVY7</accession>
<dbReference type="SUPFAM" id="SSF50022">
    <property type="entry name" value="ISP domain"/>
    <property type="match status" value="1"/>
</dbReference>
<dbReference type="InterPro" id="IPR014349">
    <property type="entry name" value="Rieske_Fe-S_prot"/>
</dbReference>
<sequence>MGTAALAGVGVAVAACSGEQAPTSAEPAPADSAAAPPAATDAPAAGGNALAATADVPVGGGVITEQAVITQPEAGTYKAFSPVCTHQGCKVKSVDAGKIVCPCHNSQFSIADGSVQGGPAATPLPEVPIKVEGDQILLG</sequence>
<dbReference type="PROSITE" id="PS51296">
    <property type="entry name" value="RIESKE"/>
    <property type="match status" value="1"/>
</dbReference>
<dbReference type="GO" id="GO:0046872">
    <property type="term" value="F:metal ion binding"/>
    <property type="evidence" value="ECO:0007669"/>
    <property type="project" value="UniProtKB-KW"/>
</dbReference>
<dbReference type="InterPro" id="IPR017941">
    <property type="entry name" value="Rieske_2Fe-2S"/>
</dbReference>
<evidence type="ECO:0000313" key="12">
    <source>
        <dbReference type="EMBL" id="NAS21811.1"/>
    </source>
</evidence>
<evidence type="ECO:0000256" key="4">
    <source>
        <dbReference type="ARBA" id="ARBA00022723"/>
    </source>
</evidence>
<evidence type="ECO:0000256" key="6">
    <source>
        <dbReference type="ARBA" id="ARBA00023014"/>
    </source>
</evidence>
<dbReference type="Gene3D" id="2.102.10.10">
    <property type="entry name" value="Rieske [2Fe-2S] iron-sulphur domain"/>
    <property type="match status" value="1"/>
</dbReference>
<protein>
    <recommendedName>
        <fullName evidence="2">Cytochrome bc1 complex Rieske iron-sulfur subunit</fullName>
    </recommendedName>
    <alternativeName>
        <fullName evidence="8">Cytochrome bc1 reductase complex subunit QcrA</fullName>
    </alternativeName>
</protein>
<dbReference type="GO" id="GO:0004497">
    <property type="term" value="F:monooxygenase activity"/>
    <property type="evidence" value="ECO:0007669"/>
    <property type="project" value="UniProtKB-ARBA"/>
</dbReference>
<comment type="caution">
    <text evidence="12">The sequence shown here is derived from an EMBL/GenBank/DDBJ whole genome shotgun (WGS) entry which is preliminary data.</text>
</comment>
<dbReference type="GO" id="GO:0016020">
    <property type="term" value="C:membrane"/>
    <property type="evidence" value="ECO:0007669"/>
    <property type="project" value="InterPro"/>
</dbReference>
<keyword evidence="4" id="KW-0479">Metal-binding</keyword>
<dbReference type="Proteomes" id="UP000479526">
    <property type="component" value="Unassembled WGS sequence"/>
</dbReference>
<reference evidence="12 13" key="1">
    <citation type="submission" date="2020-01" db="EMBL/GenBank/DDBJ databases">
        <title>Herbidospora sp. NEAU-GS84 nov., a novel actinomycete isolated from soil.</title>
        <authorList>
            <person name="Han L."/>
        </authorList>
    </citation>
    <scope>NUCLEOTIDE SEQUENCE [LARGE SCALE GENOMIC DNA]</scope>
    <source>
        <strain evidence="12 13">NEAU-GS84</strain>
    </source>
</reference>
<dbReference type="FunFam" id="2.102.10.10:FF:000016">
    <property type="entry name" value="Nitrite reductase/ring-hydroxylating ferredoxin subunit"/>
    <property type="match status" value="1"/>
</dbReference>
<dbReference type="EMBL" id="WXEW01000002">
    <property type="protein sequence ID" value="NAS21811.1"/>
    <property type="molecule type" value="Genomic_DNA"/>
</dbReference>
<dbReference type="InterPro" id="IPR005805">
    <property type="entry name" value="Rieske_Fe-S_prot_C"/>
</dbReference>
<organism evidence="12 13">
    <name type="scientific">Herbidospora solisilvae</name>
    <dbReference type="NCBI Taxonomy" id="2696284"/>
    <lineage>
        <taxon>Bacteria</taxon>
        <taxon>Bacillati</taxon>
        <taxon>Actinomycetota</taxon>
        <taxon>Actinomycetes</taxon>
        <taxon>Streptosporangiales</taxon>
        <taxon>Streptosporangiaceae</taxon>
        <taxon>Herbidospora</taxon>
    </lineage>
</organism>
<evidence type="ECO:0000256" key="3">
    <source>
        <dbReference type="ARBA" id="ARBA00022714"/>
    </source>
</evidence>